<organism evidence="2 3">
    <name type="scientific">Methylorubrum extorquens</name>
    <name type="common">Methylobacterium dichloromethanicum</name>
    <name type="synonym">Methylobacterium extorquens</name>
    <dbReference type="NCBI Taxonomy" id="408"/>
    <lineage>
        <taxon>Bacteria</taxon>
        <taxon>Pseudomonadati</taxon>
        <taxon>Pseudomonadota</taxon>
        <taxon>Alphaproteobacteria</taxon>
        <taxon>Hyphomicrobiales</taxon>
        <taxon>Methylobacteriaceae</taxon>
        <taxon>Methylorubrum</taxon>
    </lineage>
</organism>
<evidence type="ECO:0000256" key="1">
    <source>
        <dbReference type="SAM" id="MobiDB-lite"/>
    </source>
</evidence>
<name>A0A2N9AMB8_METEX</name>
<evidence type="ECO:0000313" key="2">
    <source>
        <dbReference type="EMBL" id="SOR28432.1"/>
    </source>
</evidence>
<reference evidence="3" key="1">
    <citation type="submission" date="2017-10" db="EMBL/GenBank/DDBJ databases">
        <authorList>
            <person name="Regsiter A."/>
            <person name="William W."/>
        </authorList>
    </citation>
    <scope>NUCLEOTIDE SEQUENCE [LARGE SCALE GENOMIC DNA]</scope>
</reference>
<sequence>MLNAAGGRVPGRAEVGTPGGAGGIARVPLDRCPLRFLPKIFQVLAVLPAMQSVAV</sequence>
<feature type="region of interest" description="Disordered" evidence="1">
    <location>
        <begin position="1"/>
        <end position="20"/>
    </location>
</feature>
<dbReference type="Proteomes" id="UP000233769">
    <property type="component" value="Chromosome tk0001"/>
</dbReference>
<accession>A0A2N9AMB8</accession>
<dbReference type="AlphaFoldDB" id="A0A2N9AMB8"/>
<protein>
    <submittedName>
        <fullName evidence="2">Uncharacterized protein</fullName>
    </submittedName>
</protein>
<evidence type="ECO:0000313" key="3">
    <source>
        <dbReference type="Proteomes" id="UP000233769"/>
    </source>
</evidence>
<proteinExistence type="predicted"/>
<gene>
    <name evidence="2" type="ORF">TK0001_1830</name>
</gene>
<dbReference type="EMBL" id="LT962688">
    <property type="protein sequence ID" value="SOR28432.1"/>
    <property type="molecule type" value="Genomic_DNA"/>
</dbReference>